<keyword evidence="4 5" id="KW-0472">Membrane</keyword>
<dbReference type="InterPro" id="IPR001902">
    <property type="entry name" value="SLC26A/SulP_fam"/>
</dbReference>
<feature type="domain" description="STAS" evidence="6">
    <location>
        <begin position="441"/>
        <end position="545"/>
    </location>
</feature>
<feature type="transmembrane region" description="Helical" evidence="5">
    <location>
        <begin position="21"/>
        <end position="42"/>
    </location>
</feature>
<dbReference type="InterPro" id="IPR036513">
    <property type="entry name" value="STAS_dom_sf"/>
</dbReference>
<dbReference type="InterPro" id="IPR018045">
    <property type="entry name" value="S04_transporter_CS"/>
</dbReference>
<dbReference type="AlphaFoldDB" id="A0A1M5NMJ0"/>
<gene>
    <name evidence="7" type="ORF">SAMN05216225_10842</name>
</gene>
<feature type="transmembrane region" description="Helical" evidence="5">
    <location>
        <begin position="376"/>
        <end position="405"/>
    </location>
</feature>
<feature type="transmembrane region" description="Helical" evidence="5">
    <location>
        <begin position="198"/>
        <end position="223"/>
    </location>
</feature>
<reference evidence="7 8" key="1">
    <citation type="submission" date="2016-11" db="EMBL/GenBank/DDBJ databases">
        <authorList>
            <person name="Jaros S."/>
            <person name="Januszkiewicz K."/>
            <person name="Wedrychowicz H."/>
        </authorList>
    </citation>
    <scope>NUCLEOTIDE SEQUENCE [LARGE SCALE GENOMIC DNA]</scope>
    <source>
        <strain evidence="7 8">IBRC-M 10683</strain>
    </source>
</reference>
<evidence type="ECO:0000256" key="1">
    <source>
        <dbReference type="ARBA" id="ARBA00004141"/>
    </source>
</evidence>
<dbReference type="Pfam" id="PF01740">
    <property type="entry name" value="STAS"/>
    <property type="match status" value="1"/>
</dbReference>
<keyword evidence="2 5" id="KW-0812">Transmembrane</keyword>
<dbReference type="NCBIfam" id="TIGR00815">
    <property type="entry name" value="sulP"/>
    <property type="match status" value="1"/>
</dbReference>
<evidence type="ECO:0000256" key="2">
    <source>
        <dbReference type="ARBA" id="ARBA00022692"/>
    </source>
</evidence>
<dbReference type="CDD" id="cd07042">
    <property type="entry name" value="STAS_SulP_like_sulfate_transporter"/>
    <property type="match status" value="1"/>
</dbReference>
<feature type="transmembrane region" description="Helical" evidence="5">
    <location>
        <begin position="72"/>
        <end position="90"/>
    </location>
</feature>
<dbReference type="PROSITE" id="PS50801">
    <property type="entry name" value="STAS"/>
    <property type="match status" value="1"/>
</dbReference>
<name>A0A1M5NMJ0_9BACI</name>
<feature type="transmembrane region" description="Helical" evidence="5">
    <location>
        <begin position="243"/>
        <end position="268"/>
    </location>
</feature>
<dbReference type="EMBL" id="FQVW01000084">
    <property type="protein sequence ID" value="SHG90419.1"/>
    <property type="molecule type" value="Genomic_DNA"/>
</dbReference>
<dbReference type="InterPro" id="IPR011547">
    <property type="entry name" value="SLC26A/SulP_dom"/>
</dbReference>
<dbReference type="Pfam" id="PF00916">
    <property type="entry name" value="Sulfate_transp"/>
    <property type="match status" value="1"/>
</dbReference>
<evidence type="ECO:0000256" key="4">
    <source>
        <dbReference type="ARBA" id="ARBA00023136"/>
    </source>
</evidence>
<dbReference type="PROSITE" id="PS01130">
    <property type="entry name" value="SLC26A"/>
    <property type="match status" value="1"/>
</dbReference>
<evidence type="ECO:0000256" key="5">
    <source>
        <dbReference type="SAM" id="Phobius"/>
    </source>
</evidence>
<comment type="subcellular location">
    <subcellularLocation>
        <location evidence="1">Membrane</location>
        <topology evidence="1">Multi-pass membrane protein</topology>
    </subcellularLocation>
</comment>
<dbReference type="Proteomes" id="UP000183988">
    <property type="component" value="Unassembled WGS sequence"/>
</dbReference>
<feature type="transmembrane region" description="Helical" evidence="5">
    <location>
        <begin position="164"/>
        <end position="186"/>
    </location>
</feature>
<sequence>MKDLLTDKWKNYSLHHFQKDLVSGVIVGIIAIPLAMAFAIASGVKPEYGLYTACIAGILISVFGGSKYQIGGPTGAFVPILLGVVIAYGYEDLLLAGLMAGVMLVLMGVFKLGSLIKYIPRPVTVGFTSGIAVIIFTGQIGNFFGLTGLEKHEKFIDNMKEIFLHIHTTSLFSIITAVVCLVVIIVTPKIFPKVPGSLIGLIVSTIVAMFFFQGNIATIGTTFGDISSQLPDFQFPEITWERIQRLIVPAFVIAALGGIESLLSAVVADGMTNSKHNSNRELVGQGIANIVTPMFGGIPATGAIARTATNIKSGATSRMSGVIHGLFILLTVLIFAPYASYIPLASMAPVLMIVAWNMSERRQFAYLLKLKTGDSLILIVTFLLTVFTTITTAVIVGLILALVLFAKRMSNLLVVSKVLPDHNQEEQAVQPYVVNDAHDCPQISIYTVEGPLFFGAAQLFEQRVMESIHYKPKVLILRMGKVPFMDATGTANFTNIIHHFQSNGGLLLVSGVVPELKETFKKSGIADLIGEEYFFEHTGEAINYALTEINYNKCLGCKHFAFHECNQLSRYGELKKETKVKEELRPV</sequence>
<feature type="transmembrane region" description="Helical" evidence="5">
    <location>
        <begin position="326"/>
        <end position="356"/>
    </location>
</feature>
<keyword evidence="8" id="KW-1185">Reference proteome</keyword>
<protein>
    <submittedName>
        <fullName evidence="7">Sulfate permease, SulP family</fullName>
    </submittedName>
</protein>
<proteinExistence type="predicted"/>
<dbReference type="OrthoDB" id="9771198at2"/>
<feature type="transmembrane region" description="Helical" evidence="5">
    <location>
        <begin position="96"/>
        <end position="116"/>
    </location>
</feature>
<feature type="transmembrane region" description="Helical" evidence="5">
    <location>
        <begin position="48"/>
        <end position="65"/>
    </location>
</feature>
<dbReference type="Gene3D" id="3.30.750.24">
    <property type="entry name" value="STAS domain"/>
    <property type="match status" value="1"/>
</dbReference>
<keyword evidence="3 5" id="KW-1133">Transmembrane helix</keyword>
<evidence type="ECO:0000256" key="3">
    <source>
        <dbReference type="ARBA" id="ARBA00022989"/>
    </source>
</evidence>
<accession>A0A1M5NMJ0</accession>
<dbReference type="STRING" id="930117.SAMN05216225_10842"/>
<organism evidence="7 8">
    <name type="scientific">Ornithinibacillus halophilus</name>
    <dbReference type="NCBI Taxonomy" id="930117"/>
    <lineage>
        <taxon>Bacteria</taxon>
        <taxon>Bacillati</taxon>
        <taxon>Bacillota</taxon>
        <taxon>Bacilli</taxon>
        <taxon>Bacillales</taxon>
        <taxon>Bacillaceae</taxon>
        <taxon>Ornithinibacillus</taxon>
    </lineage>
</organism>
<evidence type="ECO:0000313" key="7">
    <source>
        <dbReference type="EMBL" id="SHG90419.1"/>
    </source>
</evidence>
<dbReference type="PANTHER" id="PTHR11814">
    <property type="entry name" value="SULFATE TRANSPORTER"/>
    <property type="match status" value="1"/>
</dbReference>
<evidence type="ECO:0000259" key="6">
    <source>
        <dbReference type="PROSITE" id="PS50801"/>
    </source>
</evidence>
<dbReference type="RefSeq" id="WP_072892097.1">
    <property type="nucleotide sequence ID" value="NZ_FQVW01000084.1"/>
</dbReference>
<dbReference type="GO" id="GO:0008271">
    <property type="term" value="F:secondary active sulfate transmembrane transporter activity"/>
    <property type="evidence" value="ECO:0007669"/>
    <property type="project" value="InterPro"/>
</dbReference>
<feature type="transmembrane region" description="Helical" evidence="5">
    <location>
        <begin position="123"/>
        <end position="144"/>
    </location>
</feature>
<dbReference type="InterPro" id="IPR002645">
    <property type="entry name" value="STAS_dom"/>
</dbReference>
<dbReference type="SUPFAM" id="SSF52091">
    <property type="entry name" value="SpoIIaa-like"/>
    <property type="match status" value="1"/>
</dbReference>
<evidence type="ECO:0000313" key="8">
    <source>
        <dbReference type="Proteomes" id="UP000183988"/>
    </source>
</evidence>
<dbReference type="GO" id="GO:0016020">
    <property type="term" value="C:membrane"/>
    <property type="evidence" value="ECO:0007669"/>
    <property type="project" value="UniProtKB-SubCell"/>
</dbReference>